<dbReference type="Pfam" id="PF00480">
    <property type="entry name" value="ROK"/>
    <property type="match status" value="1"/>
</dbReference>
<dbReference type="EMBL" id="BSNX01000075">
    <property type="protein sequence ID" value="GLQ75691.1"/>
    <property type="molecule type" value="Genomic_DNA"/>
</dbReference>
<dbReference type="SUPFAM" id="SSF53067">
    <property type="entry name" value="Actin-like ATPase domain"/>
    <property type="match status" value="1"/>
</dbReference>
<dbReference type="PANTHER" id="PTHR18964:SF149">
    <property type="entry name" value="BIFUNCTIONAL UDP-N-ACETYLGLUCOSAMINE 2-EPIMERASE_N-ACETYLMANNOSAMINE KINASE"/>
    <property type="match status" value="1"/>
</dbReference>
<dbReference type="PANTHER" id="PTHR18964">
    <property type="entry name" value="ROK (REPRESSOR, ORF, KINASE) FAMILY"/>
    <property type="match status" value="1"/>
</dbReference>
<organism evidence="2 3">
    <name type="scientific">Vibrio penaeicida</name>
    <dbReference type="NCBI Taxonomy" id="104609"/>
    <lineage>
        <taxon>Bacteria</taxon>
        <taxon>Pseudomonadati</taxon>
        <taxon>Pseudomonadota</taxon>
        <taxon>Gammaproteobacteria</taxon>
        <taxon>Vibrionales</taxon>
        <taxon>Vibrionaceae</taxon>
        <taxon>Vibrio</taxon>
    </lineage>
</organism>
<evidence type="ECO:0000313" key="3">
    <source>
        <dbReference type="Proteomes" id="UP001156690"/>
    </source>
</evidence>
<protein>
    <submittedName>
        <fullName evidence="2">Glucokinase</fullName>
    </submittedName>
</protein>
<dbReference type="RefSeq" id="WP_126606847.1">
    <property type="nucleotide sequence ID" value="NZ_AP025145.1"/>
</dbReference>
<dbReference type="AlphaFoldDB" id="A0AAV5P0C5"/>
<dbReference type="Proteomes" id="UP001156690">
    <property type="component" value="Unassembled WGS sequence"/>
</dbReference>
<comment type="similarity">
    <text evidence="1">Belongs to the ROK (NagC/XylR) family.</text>
</comment>
<keyword evidence="3" id="KW-1185">Reference proteome</keyword>
<dbReference type="InterPro" id="IPR000600">
    <property type="entry name" value="ROK"/>
</dbReference>
<proteinExistence type="inferred from homology"/>
<dbReference type="InterPro" id="IPR043129">
    <property type="entry name" value="ATPase_NBD"/>
</dbReference>
<gene>
    <name evidence="2" type="primary">glcK</name>
    <name evidence="2" type="ORF">GCM10007932_50540</name>
</gene>
<accession>A0AAV5P0C5</accession>
<name>A0AAV5P0C5_9VIBR</name>
<reference evidence="3" key="1">
    <citation type="journal article" date="2019" name="Int. J. Syst. Evol. Microbiol.">
        <title>The Global Catalogue of Microorganisms (GCM) 10K type strain sequencing project: providing services to taxonomists for standard genome sequencing and annotation.</title>
        <authorList>
            <consortium name="The Broad Institute Genomics Platform"/>
            <consortium name="The Broad Institute Genome Sequencing Center for Infectious Disease"/>
            <person name="Wu L."/>
            <person name="Ma J."/>
        </authorList>
    </citation>
    <scope>NUCLEOTIDE SEQUENCE [LARGE SCALE GENOMIC DNA]</scope>
    <source>
        <strain evidence="3">NBRC 15640</strain>
    </source>
</reference>
<evidence type="ECO:0000313" key="2">
    <source>
        <dbReference type="EMBL" id="GLQ75691.1"/>
    </source>
</evidence>
<comment type="caution">
    <text evidence="2">The sequence shown here is derived from an EMBL/GenBank/DDBJ whole genome shotgun (WGS) entry which is preliminary data.</text>
</comment>
<dbReference type="Gene3D" id="3.30.420.40">
    <property type="match status" value="2"/>
</dbReference>
<sequence>MTPNALNTYNVQSANAFVGIDIGGTKMASALVDINTGHILCETQVATQKQRPTKDIITDIHKLLSYHLEFANIKDIPVKGCGIAFPELVNNSGEIVSDWNFDLRSLSHSDFPLNNVLFESDVRVAGLAEAKLGAGKPYQSFVYVSLGTGLAYTLFNNGVPWRGKNGYAIHFASSALTGCTADMKPLNYLPEALVSGAGLLDCWNMSHPAQRYHDLPELLLQAEMGASKERQYIKLAGEVLGSLLAQMVNMLDPEAIIFGGGLGCAQGLYHHCIEATLRDRIWAEDCKTIPVHKAYFASKAGTIGAALAASKMAKG</sequence>
<dbReference type="CDD" id="cd23763">
    <property type="entry name" value="ASKHA_ATPase_ROK"/>
    <property type="match status" value="1"/>
</dbReference>
<evidence type="ECO:0000256" key="1">
    <source>
        <dbReference type="ARBA" id="ARBA00006479"/>
    </source>
</evidence>